<gene>
    <name evidence="1" type="ORF">SNEC2469_LOCUS23587</name>
</gene>
<keyword evidence="2" id="KW-1185">Reference proteome</keyword>
<evidence type="ECO:0000313" key="2">
    <source>
        <dbReference type="Proteomes" id="UP000601435"/>
    </source>
</evidence>
<name>A0A812YWY7_9DINO</name>
<proteinExistence type="predicted"/>
<protein>
    <submittedName>
        <fullName evidence="1">Uncharacterized protein</fullName>
    </submittedName>
</protein>
<dbReference type="AlphaFoldDB" id="A0A812YWY7"/>
<evidence type="ECO:0000313" key="1">
    <source>
        <dbReference type="EMBL" id="CAE7800004.1"/>
    </source>
</evidence>
<dbReference type="Proteomes" id="UP000601435">
    <property type="component" value="Unassembled WGS sequence"/>
</dbReference>
<accession>A0A812YWY7</accession>
<dbReference type="EMBL" id="CAJNJA010044207">
    <property type="protein sequence ID" value="CAE7800004.1"/>
    <property type="molecule type" value="Genomic_DNA"/>
</dbReference>
<dbReference type="OrthoDB" id="10327805at2759"/>
<organism evidence="1 2">
    <name type="scientific">Symbiodinium necroappetens</name>
    <dbReference type="NCBI Taxonomy" id="1628268"/>
    <lineage>
        <taxon>Eukaryota</taxon>
        <taxon>Sar</taxon>
        <taxon>Alveolata</taxon>
        <taxon>Dinophyceae</taxon>
        <taxon>Suessiales</taxon>
        <taxon>Symbiodiniaceae</taxon>
        <taxon>Symbiodinium</taxon>
    </lineage>
</organism>
<sequence length="188" mass="20931">MPRLAVLGLEGQKSAIVEQSGSEYEFNNGDHKGENRAAVECHFLNNRATMDDLTEKSWLFKTAKNESYTPALQQPTKTAAEYIGGYNSAGVMAKGWKEDPNYTMTLAGLKQWSQDFLKEFPAYRATSWNCQKYSVGVYNAVTHSDKWEKQAIISGIGRPFENLFSGSSRSSNISNNINEIVGDVGKKK</sequence>
<reference evidence="1" key="1">
    <citation type="submission" date="2021-02" db="EMBL/GenBank/DDBJ databases">
        <authorList>
            <person name="Dougan E. K."/>
            <person name="Rhodes N."/>
            <person name="Thang M."/>
            <person name="Chan C."/>
        </authorList>
    </citation>
    <scope>NUCLEOTIDE SEQUENCE</scope>
</reference>
<comment type="caution">
    <text evidence="1">The sequence shown here is derived from an EMBL/GenBank/DDBJ whole genome shotgun (WGS) entry which is preliminary data.</text>
</comment>